<accession>A0A7M5V8J5</accession>
<proteinExistence type="predicted"/>
<name>A0A7M5V8J5_9CNID</name>
<evidence type="ECO:0000313" key="2">
    <source>
        <dbReference type="Proteomes" id="UP000594262"/>
    </source>
</evidence>
<sequence length="120" mass="14248">YLETFQTSEKLCPHLEFLRSSFDVNTLKFADEIDDDDEEDSEDIDFGMDVEYDNLETENDPSEVCLFLNKGISKNSTCKRYIQISYTKYLIFYKIFKNVFLQRSFQKNKSMSMNIDEIIN</sequence>
<evidence type="ECO:0000313" key="1">
    <source>
        <dbReference type="EnsemblMetazoa" id="CLYHEMP005573.1"/>
    </source>
</evidence>
<dbReference type="EnsemblMetazoa" id="CLYHEMT005573.1">
    <property type="protein sequence ID" value="CLYHEMP005573.1"/>
    <property type="gene ID" value="CLYHEMG005573"/>
</dbReference>
<reference evidence="1" key="1">
    <citation type="submission" date="2021-01" db="UniProtKB">
        <authorList>
            <consortium name="EnsemblMetazoa"/>
        </authorList>
    </citation>
    <scope>IDENTIFICATION</scope>
</reference>
<keyword evidence="2" id="KW-1185">Reference proteome</keyword>
<dbReference type="AlphaFoldDB" id="A0A7M5V8J5"/>
<protein>
    <submittedName>
        <fullName evidence="1">Uncharacterized protein</fullName>
    </submittedName>
</protein>
<organism evidence="1 2">
    <name type="scientific">Clytia hemisphaerica</name>
    <dbReference type="NCBI Taxonomy" id="252671"/>
    <lineage>
        <taxon>Eukaryota</taxon>
        <taxon>Metazoa</taxon>
        <taxon>Cnidaria</taxon>
        <taxon>Hydrozoa</taxon>
        <taxon>Hydroidolina</taxon>
        <taxon>Leptothecata</taxon>
        <taxon>Obeliida</taxon>
        <taxon>Clytiidae</taxon>
        <taxon>Clytia</taxon>
    </lineage>
</organism>
<dbReference type="Proteomes" id="UP000594262">
    <property type="component" value="Unplaced"/>
</dbReference>